<reference evidence="8" key="1">
    <citation type="journal article" date="2019" name="Int. J. Syst. Evol. Microbiol.">
        <title>The Global Catalogue of Microorganisms (GCM) 10K type strain sequencing project: providing services to taxonomists for standard genome sequencing and annotation.</title>
        <authorList>
            <consortium name="The Broad Institute Genomics Platform"/>
            <consortium name="The Broad Institute Genome Sequencing Center for Infectious Disease"/>
            <person name="Wu L."/>
            <person name="Ma J."/>
        </authorList>
    </citation>
    <scope>NUCLEOTIDE SEQUENCE [LARGE SCALE GENOMIC DNA]</scope>
    <source>
        <strain evidence="8">JCM 18019</strain>
    </source>
</reference>
<comment type="domain">
    <text evidence="5">Consists of an N-terminal FAD-binding domain with a Rossman fold and a C-terminal substrate-binding domain.</text>
</comment>
<feature type="binding site" evidence="5">
    <location>
        <position position="43"/>
    </location>
    <ligand>
        <name>NADPH</name>
        <dbReference type="ChEBI" id="CHEBI:57783"/>
    </ligand>
</feature>
<keyword evidence="2 5" id="KW-0274">FAD</keyword>
<comment type="subcellular location">
    <subcellularLocation>
        <location evidence="5">Cytoplasm</location>
    </subcellularLocation>
</comment>
<keyword evidence="5" id="KW-0521">NADP</keyword>
<comment type="cofactor">
    <cofactor evidence="5">
        <name>FAD</name>
        <dbReference type="ChEBI" id="CHEBI:57692"/>
    </cofactor>
</comment>
<dbReference type="PANTHER" id="PTHR46972">
    <property type="entry name" value="MONOOXYGENASE ASQM-RELATED"/>
    <property type="match status" value="1"/>
</dbReference>
<evidence type="ECO:0000313" key="8">
    <source>
        <dbReference type="Proteomes" id="UP001500353"/>
    </source>
</evidence>
<comment type="catalytic activity">
    <reaction evidence="5">
        <text>a tetracycline + NADPH + O2 + H(+) = an 11a-hydroxytetracycline + NADP(+) + H2O</text>
        <dbReference type="Rhea" id="RHEA:61444"/>
        <dbReference type="ChEBI" id="CHEBI:15377"/>
        <dbReference type="ChEBI" id="CHEBI:15378"/>
        <dbReference type="ChEBI" id="CHEBI:15379"/>
        <dbReference type="ChEBI" id="CHEBI:57783"/>
        <dbReference type="ChEBI" id="CHEBI:58349"/>
        <dbReference type="ChEBI" id="CHEBI:144644"/>
        <dbReference type="ChEBI" id="CHEBI:144645"/>
    </reaction>
</comment>
<evidence type="ECO:0000256" key="1">
    <source>
        <dbReference type="ARBA" id="ARBA00022630"/>
    </source>
</evidence>
<name>A0ABP9MNC6_9FLAO</name>
<feature type="binding site" evidence="5">
    <location>
        <position position="109"/>
    </location>
    <ligand>
        <name>FAD</name>
        <dbReference type="ChEBI" id="CHEBI:57692"/>
    </ligand>
</feature>
<dbReference type="Gene3D" id="3.50.50.60">
    <property type="entry name" value="FAD/NAD(P)-binding domain"/>
    <property type="match status" value="1"/>
</dbReference>
<evidence type="ECO:0000256" key="5">
    <source>
        <dbReference type="HAMAP-Rule" id="MF_00845"/>
    </source>
</evidence>
<protein>
    <recommendedName>
        <fullName evidence="5">Flavin-dependent monooxygenase</fullName>
    </recommendedName>
    <alternativeName>
        <fullName evidence="5">TetX monooxygenase</fullName>
        <shortName evidence="5">TetX</shortName>
        <ecNumber evidence="5">1.14.13.-</ecNumber>
    </alternativeName>
</protein>
<evidence type="ECO:0000313" key="7">
    <source>
        <dbReference type="EMBL" id="GAA5098563.1"/>
    </source>
</evidence>
<keyword evidence="4 5" id="KW-0503">Monooxygenase</keyword>
<keyword evidence="3 5" id="KW-0560">Oxidoreductase</keyword>
<dbReference type="Pfam" id="PF01494">
    <property type="entry name" value="FAD_binding_3"/>
    <property type="match status" value="1"/>
</dbReference>
<comment type="caution">
    <text evidence="7">The sequence shown here is derived from an EMBL/GenBank/DDBJ whole genome shotgun (WGS) entry which is preliminary data.</text>
</comment>
<feature type="binding site" evidence="5">
    <location>
        <position position="50"/>
    </location>
    <ligand>
        <name>FAD</name>
        <dbReference type="ChEBI" id="CHEBI:57692"/>
    </ligand>
</feature>
<dbReference type="SUPFAM" id="SSF51905">
    <property type="entry name" value="FAD/NAD(P)-binding domain"/>
    <property type="match status" value="1"/>
</dbReference>
<feature type="domain" description="FAD-binding" evidence="6">
    <location>
        <begin position="7"/>
        <end position="358"/>
    </location>
</feature>
<dbReference type="Proteomes" id="UP001500353">
    <property type="component" value="Unassembled WGS sequence"/>
</dbReference>
<accession>A0ABP9MNC6</accession>
<dbReference type="InterPro" id="IPR036188">
    <property type="entry name" value="FAD/NAD-bd_sf"/>
</dbReference>
<comment type="function">
    <text evidence="5">An FAD-requiring monooxygenase active on some tetracycline antibiotic derivatives, which leads to their inactivation. Hydroxylates carbon 11a of tetracycline and some analogs.</text>
</comment>
<evidence type="ECO:0000256" key="4">
    <source>
        <dbReference type="ARBA" id="ARBA00023033"/>
    </source>
</evidence>
<evidence type="ECO:0000256" key="2">
    <source>
        <dbReference type="ARBA" id="ARBA00022827"/>
    </source>
</evidence>
<comment type="similarity">
    <text evidence="5">Belongs to the aromatic-ring hydroxylase family. TetX subfamily.</text>
</comment>
<dbReference type="EC" id="1.14.13.-" evidence="5"/>
<gene>
    <name evidence="7" type="ORF">GCM10023210_34870</name>
</gene>
<dbReference type="RefSeq" id="WP_345206946.1">
    <property type="nucleotide sequence ID" value="NZ_BAABHX010000006.1"/>
</dbReference>
<keyword evidence="1 5" id="KW-0285">Flavoprotein</keyword>
<dbReference type="EMBL" id="BAABHX010000006">
    <property type="protein sequence ID" value="GAA5098563.1"/>
    <property type="molecule type" value="Genomic_DNA"/>
</dbReference>
<evidence type="ECO:0000256" key="3">
    <source>
        <dbReference type="ARBA" id="ARBA00023002"/>
    </source>
</evidence>
<sequence length="384" mass="43597">MVIENKKIAIVGGGPGGLTLARLLQLKNADVKVYERDENKDVRLQGATLDLHEESGLEALQRAGLIDEFKSNYRPNAGKLKVLDKNLNVYLDEHTSEESYAEDRPEIDRAPLRKILLESLQPETVVWDSQFISMEKQGEDWKLHFKNGNSYYADIVIAADGANSKIRPYLTDIKPIYSGVTMVEGNIYNAEINAPKIWKLVNGGKIFSLDNNQSLLFSTKADGTLTFYTGCKTDENWVENSGIDFKNKNQVFEWFKDEFSSWNKDFHELFESDDISIIPRPQYHYPLDQNWETSSNLTLLGDAAHRMPPYAGEGVNMAMQDAFELAENLTNNEFKDVKSAISNYEQEMLKRASKITETTLFNTEMLHAPNAIENLLKMFQGEGV</sequence>
<comment type="subunit">
    <text evidence="5">Monomer.</text>
</comment>
<dbReference type="PANTHER" id="PTHR46972:SF1">
    <property type="entry name" value="FAD DEPENDENT OXIDOREDUCTASE DOMAIN-CONTAINING PROTEIN"/>
    <property type="match status" value="1"/>
</dbReference>
<evidence type="ECO:0000259" key="6">
    <source>
        <dbReference type="Pfam" id="PF01494"/>
    </source>
</evidence>
<keyword evidence="5" id="KW-0547">Nucleotide-binding</keyword>
<dbReference type="PRINTS" id="PR00420">
    <property type="entry name" value="RNGMNOXGNASE"/>
</dbReference>
<dbReference type="InterPro" id="IPR043683">
    <property type="entry name" value="TetX_monooxygenase"/>
</dbReference>
<proteinExistence type="inferred from homology"/>
<feature type="binding site" evidence="5">
    <location>
        <position position="302"/>
    </location>
    <ligand>
        <name>FAD</name>
        <dbReference type="ChEBI" id="CHEBI:57692"/>
    </ligand>
</feature>
<keyword evidence="5" id="KW-0963">Cytoplasm</keyword>
<dbReference type="HAMAP" id="MF_00845">
    <property type="entry name" value="TetX_monooxygenase"/>
    <property type="match status" value="1"/>
</dbReference>
<dbReference type="InterPro" id="IPR002938">
    <property type="entry name" value="FAD-bd"/>
</dbReference>
<keyword evidence="8" id="KW-1185">Reference proteome</keyword>
<organism evidence="7 8">
    <name type="scientific">Chryseobacterium ginsengisoli</name>
    <dbReference type="NCBI Taxonomy" id="363853"/>
    <lineage>
        <taxon>Bacteria</taxon>
        <taxon>Pseudomonadati</taxon>
        <taxon>Bacteroidota</taxon>
        <taxon>Flavobacteriia</taxon>
        <taxon>Flavobacteriales</taxon>
        <taxon>Weeksellaceae</taxon>
        <taxon>Chryseobacterium group</taxon>
        <taxon>Chryseobacterium</taxon>
    </lineage>
</organism>